<gene>
    <name evidence="2" type="ORF">AFULGI_00026540</name>
</gene>
<name>A0A075WG47_ARCFL</name>
<dbReference type="Proteomes" id="UP000028501">
    <property type="component" value="Chromosome"/>
</dbReference>
<feature type="transmembrane region" description="Helical" evidence="1">
    <location>
        <begin position="165"/>
        <end position="182"/>
    </location>
</feature>
<keyword evidence="2" id="KW-0808">Transferase</keyword>
<dbReference type="EC" id="2.7.7.-" evidence="2"/>
<keyword evidence="2" id="KW-0418">Kinase</keyword>
<reference evidence="2 3" key="1">
    <citation type="submission" date="2013-07" db="EMBL/GenBank/DDBJ databases">
        <title>Genome of Archaeoglobus fulgidus.</title>
        <authorList>
            <person name="Fiebig A."/>
            <person name="Birkeland N.-K."/>
        </authorList>
    </citation>
    <scope>NUCLEOTIDE SEQUENCE [LARGE SCALE GENOMIC DNA]</scope>
    <source>
        <strain evidence="2 3">DSM 8774</strain>
    </source>
</reference>
<feature type="transmembrane region" description="Helical" evidence="1">
    <location>
        <begin position="31"/>
        <end position="49"/>
    </location>
</feature>
<dbReference type="InterPro" id="IPR037997">
    <property type="entry name" value="Dgk1-like"/>
</dbReference>
<feature type="transmembrane region" description="Helical" evidence="1">
    <location>
        <begin position="70"/>
        <end position="98"/>
    </location>
</feature>
<dbReference type="GO" id="GO:0004143">
    <property type="term" value="F:ATP-dependent diacylglycerol kinase activity"/>
    <property type="evidence" value="ECO:0007669"/>
    <property type="project" value="InterPro"/>
</dbReference>
<dbReference type="RefSeq" id="WP_048064573.1">
    <property type="nucleotide sequence ID" value="NZ_CP006577.1"/>
</dbReference>
<feature type="transmembrane region" description="Helical" evidence="1">
    <location>
        <begin position="118"/>
        <end position="145"/>
    </location>
</feature>
<protein>
    <submittedName>
        <fullName evidence="2">Dolichol kinase</fullName>
        <ecNumber evidence="2">2.7.7.-</ecNumber>
    </submittedName>
</protein>
<dbReference type="PANTHER" id="PTHR31303">
    <property type="entry name" value="CTP-DEPENDENT DIACYLGLYCEROL KINASE 1"/>
    <property type="match status" value="1"/>
</dbReference>
<evidence type="ECO:0000313" key="2">
    <source>
        <dbReference type="EMBL" id="AIG99360.1"/>
    </source>
</evidence>
<keyword evidence="2" id="KW-0548">Nucleotidyltransferase</keyword>
<keyword evidence="1" id="KW-0812">Transmembrane</keyword>
<evidence type="ECO:0000256" key="1">
    <source>
        <dbReference type="SAM" id="Phobius"/>
    </source>
</evidence>
<dbReference type="HOGENOM" id="CLU_126368_0_0_2"/>
<dbReference type="PANTHER" id="PTHR31303:SF1">
    <property type="entry name" value="CTP-DEPENDENT DIACYLGLYCEROL KINASE 1"/>
    <property type="match status" value="1"/>
</dbReference>
<organism evidence="2 3">
    <name type="scientific">Archaeoglobus fulgidus DSM 8774</name>
    <dbReference type="NCBI Taxonomy" id="1344584"/>
    <lineage>
        <taxon>Archaea</taxon>
        <taxon>Methanobacteriati</taxon>
        <taxon>Methanobacteriota</taxon>
        <taxon>Archaeoglobi</taxon>
        <taxon>Archaeoglobales</taxon>
        <taxon>Archaeoglobaceae</taxon>
        <taxon>Archaeoglobus</taxon>
    </lineage>
</organism>
<dbReference type="KEGG" id="afg:AFULGI_00026540"/>
<evidence type="ECO:0000313" key="3">
    <source>
        <dbReference type="Proteomes" id="UP000028501"/>
    </source>
</evidence>
<dbReference type="AlphaFoldDB" id="A0A075WG47"/>
<keyword evidence="1" id="KW-0472">Membrane</keyword>
<dbReference type="EMBL" id="CP006577">
    <property type="protein sequence ID" value="AIG99360.1"/>
    <property type="molecule type" value="Genomic_DNA"/>
</dbReference>
<keyword evidence="1" id="KW-1133">Transmembrane helix</keyword>
<dbReference type="GO" id="GO:0016779">
    <property type="term" value="F:nucleotidyltransferase activity"/>
    <property type="evidence" value="ECO:0007669"/>
    <property type="project" value="UniProtKB-KW"/>
</dbReference>
<sequence>MSELKKELLRKSIHFSGIVYVPAYLYFGKEFVLIGVTLALVFAAIFEFFRLRYKLLSWLVRDYERNRVGAYIYFGVAVLFVTLLFPMNAAISAVLVALLGDGVGGVVKRLPVRRAGEIAFFAMLVVPFVASLPLLSPIPSFAACFAGAIVERIEKIGGYYLQDNLTVPVTAAVVYFSVNYILS</sequence>
<accession>A0A075WG47</accession>
<proteinExistence type="predicted"/>
<dbReference type="GeneID" id="24796116"/>